<sequence>MDTATASALLSRDDMFVDLVSFKWLMADMGCWIDLPRMRYDTAYACECASRGLSARCSVLQQRSRELLSLLAAPVAMEPTLNDLGARMQR</sequence>
<accession>A0A848FGW4</accession>
<dbReference type="AlphaFoldDB" id="A0A848FGW4"/>
<dbReference type="EMBL" id="JABBFW010000031">
    <property type="protein sequence ID" value="NML18386.1"/>
    <property type="molecule type" value="Genomic_DNA"/>
</dbReference>
<comment type="caution">
    <text evidence="1">The sequence shown here is derived from an EMBL/GenBank/DDBJ whole genome shotgun (WGS) entry which is preliminary data.</text>
</comment>
<dbReference type="Proteomes" id="UP000574067">
    <property type="component" value="Unassembled WGS sequence"/>
</dbReference>
<organism evidence="1 2">
    <name type="scientific">Azohydromonas caseinilytica</name>
    <dbReference type="NCBI Taxonomy" id="2728836"/>
    <lineage>
        <taxon>Bacteria</taxon>
        <taxon>Pseudomonadati</taxon>
        <taxon>Pseudomonadota</taxon>
        <taxon>Betaproteobacteria</taxon>
        <taxon>Burkholderiales</taxon>
        <taxon>Sphaerotilaceae</taxon>
        <taxon>Azohydromonas</taxon>
    </lineage>
</organism>
<proteinExistence type="predicted"/>
<reference evidence="1 2" key="1">
    <citation type="submission" date="2020-04" db="EMBL/GenBank/DDBJ databases">
        <title>Azohydromonas sp. isolated from soil.</title>
        <authorList>
            <person name="Dahal R.H."/>
        </authorList>
    </citation>
    <scope>NUCLEOTIDE SEQUENCE [LARGE SCALE GENOMIC DNA]</scope>
    <source>
        <strain evidence="1 2">G-1-1-14</strain>
    </source>
</reference>
<gene>
    <name evidence="1" type="ORF">HHL10_25790</name>
</gene>
<dbReference type="RefSeq" id="WP_169163283.1">
    <property type="nucleotide sequence ID" value="NZ_JABBFW010000031.1"/>
</dbReference>
<evidence type="ECO:0000313" key="1">
    <source>
        <dbReference type="EMBL" id="NML18386.1"/>
    </source>
</evidence>
<evidence type="ECO:0000313" key="2">
    <source>
        <dbReference type="Proteomes" id="UP000574067"/>
    </source>
</evidence>
<name>A0A848FGW4_9BURK</name>
<protein>
    <submittedName>
        <fullName evidence="1">Uncharacterized protein</fullName>
    </submittedName>
</protein>
<keyword evidence="2" id="KW-1185">Reference proteome</keyword>